<dbReference type="CAZy" id="GT2">
    <property type="family name" value="Glycosyltransferase Family 2"/>
</dbReference>
<keyword evidence="2" id="KW-0808">Transferase</keyword>
<dbReference type="KEGG" id="ppn:Palpr_0410"/>
<dbReference type="Gene3D" id="3.90.550.10">
    <property type="entry name" value="Spore Coat Polysaccharide Biosynthesis Protein SpsA, Chain A"/>
    <property type="match status" value="1"/>
</dbReference>
<dbReference type="Pfam" id="PF00535">
    <property type="entry name" value="Glycos_transf_2"/>
    <property type="match status" value="1"/>
</dbReference>
<reference evidence="2 3" key="2">
    <citation type="journal article" date="2011" name="Stand. Genomic Sci.">
        <title>Complete genome sequence of Paludibacter propionicigenes type strain (WB4).</title>
        <authorList>
            <person name="Gronow S."/>
            <person name="Munk C."/>
            <person name="Lapidus A."/>
            <person name="Nolan M."/>
            <person name="Lucas S."/>
            <person name="Hammon N."/>
            <person name="Deshpande S."/>
            <person name="Cheng J.F."/>
            <person name="Tapia R."/>
            <person name="Han C."/>
            <person name="Goodwin L."/>
            <person name="Pitluck S."/>
            <person name="Liolios K."/>
            <person name="Ivanova N."/>
            <person name="Mavromatis K."/>
            <person name="Mikhailova N."/>
            <person name="Pati A."/>
            <person name="Chen A."/>
            <person name="Palaniappan K."/>
            <person name="Land M."/>
            <person name="Hauser L."/>
            <person name="Chang Y.J."/>
            <person name="Jeffries C.D."/>
            <person name="Brambilla E."/>
            <person name="Rohde M."/>
            <person name="Goker M."/>
            <person name="Detter J.C."/>
            <person name="Woyke T."/>
            <person name="Bristow J."/>
            <person name="Eisen J.A."/>
            <person name="Markowitz V."/>
            <person name="Hugenholtz P."/>
            <person name="Kyrpides N.C."/>
            <person name="Klenk H.P."/>
        </authorList>
    </citation>
    <scope>NUCLEOTIDE SEQUENCE [LARGE SCALE GENOMIC DNA]</scope>
    <source>
        <strain evidence="3">DSM 17365 / JCM 13257 / WB4</strain>
    </source>
</reference>
<feature type="domain" description="Glycosyltransferase 2-like" evidence="1">
    <location>
        <begin position="8"/>
        <end position="158"/>
    </location>
</feature>
<dbReference type="InterPro" id="IPR001173">
    <property type="entry name" value="Glyco_trans_2-like"/>
</dbReference>
<dbReference type="EMBL" id="CP002345">
    <property type="protein sequence ID" value="ADQ78570.1"/>
    <property type="molecule type" value="Genomic_DNA"/>
</dbReference>
<dbReference type="CDD" id="cd04186">
    <property type="entry name" value="GT_2_like_c"/>
    <property type="match status" value="1"/>
</dbReference>
<dbReference type="STRING" id="694427.Palpr_0410"/>
<dbReference type="AlphaFoldDB" id="E4T1H6"/>
<dbReference type="GO" id="GO:0016740">
    <property type="term" value="F:transferase activity"/>
    <property type="evidence" value="ECO:0007669"/>
    <property type="project" value="UniProtKB-KW"/>
</dbReference>
<dbReference type="HOGENOM" id="CLU_023845_0_1_10"/>
<organism evidence="2 3">
    <name type="scientific">Paludibacter propionicigenes (strain DSM 17365 / JCM 13257 / WB4)</name>
    <dbReference type="NCBI Taxonomy" id="694427"/>
    <lineage>
        <taxon>Bacteria</taxon>
        <taxon>Pseudomonadati</taxon>
        <taxon>Bacteroidota</taxon>
        <taxon>Bacteroidia</taxon>
        <taxon>Bacteroidales</taxon>
        <taxon>Paludibacteraceae</taxon>
        <taxon>Paludibacter</taxon>
    </lineage>
</organism>
<evidence type="ECO:0000313" key="3">
    <source>
        <dbReference type="Proteomes" id="UP000008718"/>
    </source>
</evidence>
<dbReference type="InterPro" id="IPR029044">
    <property type="entry name" value="Nucleotide-diphossugar_trans"/>
</dbReference>
<dbReference type="RefSeq" id="WP_013443939.1">
    <property type="nucleotide sequence ID" value="NC_014734.1"/>
</dbReference>
<accession>E4T1H6</accession>
<protein>
    <submittedName>
        <fullName evidence="2">Glycosyl transferase family 2</fullName>
    </submittedName>
</protein>
<dbReference type="PANTHER" id="PTHR43179">
    <property type="entry name" value="RHAMNOSYLTRANSFERASE WBBL"/>
    <property type="match status" value="1"/>
</dbReference>
<reference key="1">
    <citation type="submission" date="2010-11" db="EMBL/GenBank/DDBJ databases">
        <title>The complete genome of Paludibacter propionicigenes DSM 17365.</title>
        <authorList>
            <consortium name="US DOE Joint Genome Institute (JGI-PGF)"/>
            <person name="Lucas S."/>
            <person name="Copeland A."/>
            <person name="Lapidus A."/>
            <person name="Bruce D."/>
            <person name="Goodwin L."/>
            <person name="Pitluck S."/>
            <person name="Kyrpides N."/>
            <person name="Mavromatis K."/>
            <person name="Ivanova N."/>
            <person name="Munk A.C."/>
            <person name="Brettin T."/>
            <person name="Detter J.C."/>
            <person name="Han C."/>
            <person name="Tapia R."/>
            <person name="Land M."/>
            <person name="Hauser L."/>
            <person name="Markowitz V."/>
            <person name="Cheng J.-F."/>
            <person name="Hugenholtz P."/>
            <person name="Woyke T."/>
            <person name="Wu D."/>
            <person name="Gronow S."/>
            <person name="Wellnitz S."/>
            <person name="Brambilla E."/>
            <person name="Klenk H.-P."/>
            <person name="Eisen J.A."/>
        </authorList>
    </citation>
    <scope>NUCLEOTIDE SEQUENCE</scope>
    <source>
        <strain>WB4</strain>
    </source>
</reference>
<name>E4T1H6_PALPW</name>
<evidence type="ECO:0000313" key="2">
    <source>
        <dbReference type="EMBL" id="ADQ78570.1"/>
    </source>
</evidence>
<dbReference type="eggNOG" id="COG1216">
    <property type="taxonomic scope" value="Bacteria"/>
</dbReference>
<proteinExistence type="predicted"/>
<gene>
    <name evidence="2" type="ordered locus">Palpr_0410</name>
</gene>
<sequence length="278" mass="32185">MNQLPQVSIITVGMNHLDYIVKLYQSLFRDNKPTINFEAIYVDNCSTDGSVEYITINYPSIKVIQNQQPCGFGENNNIGVFASRGKYIAIINPDIILFKGSLDKLFHYAESSNNFGIIVPKLLNSNLTFQHSVRSFINLKILFYRALSRGKDESINSIIYNYLRKDIDVSQCQFVDWALGAALFLSREHFARLKGFDLDYFLYMEDEDLCLRSWKLGKPVIYYPESTMIHNHQRASSKFGKKTLLHVKSMLMYFKKHGLSSQNFRLYTEQSENGIFEN</sequence>
<dbReference type="Proteomes" id="UP000008718">
    <property type="component" value="Chromosome"/>
</dbReference>
<evidence type="ECO:0000259" key="1">
    <source>
        <dbReference type="Pfam" id="PF00535"/>
    </source>
</evidence>
<dbReference type="SUPFAM" id="SSF53448">
    <property type="entry name" value="Nucleotide-diphospho-sugar transferases"/>
    <property type="match status" value="1"/>
</dbReference>
<keyword evidence="3" id="KW-1185">Reference proteome</keyword>
<dbReference type="PANTHER" id="PTHR43179:SF7">
    <property type="entry name" value="RHAMNOSYLTRANSFERASE WBBL"/>
    <property type="match status" value="1"/>
</dbReference>